<dbReference type="STRING" id="1036808.A0A0C3D7V6"/>
<reference evidence="2 3" key="1">
    <citation type="submission" date="2014-04" db="EMBL/GenBank/DDBJ databases">
        <authorList>
            <consortium name="DOE Joint Genome Institute"/>
            <person name="Kuo A."/>
            <person name="Kohler A."/>
            <person name="Nagy L.G."/>
            <person name="Floudas D."/>
            <person name="Copeland A."/>
            <person name="Barry K.W."/>
            <person name="Cichocki N."/>
            <person name="Veneault-Fourrey C."/>
            <person name="LaButti K."/>
            <person name="Lindquist E.A."/>
            <person name="Lipzen A."/>
            <person name="Lundell T."/>
            <person name="Morin E."/>
            <person name="Murat C."/>
            <person name="Sun H."/>
            <person name="Tunlid A."/>
            <person name="Henrissat B."/>
            <person name="Grigoriev I.V."/>
            <person name="Hibbett D.S."/>
            <person name="Martin F."/>
            <person name="Nordberg H.P."/>
            <person name="Cantor M.N."/>
            <person name="Hua S.X."/>
        </authorList>
    </citation>
    <scope>NUCLEOTIDE SEQUENCE [LARGE SCALE GENOMIC DNA]</scope>
    <source>
        <strain evidence="2 3">Foug A</strain>
    </source>
</reference>
<sequence length="323" mass="35605">MAKSRTIESPSSDDDVPEVISKSTSKASARRHQKALQNFEAEEKARRKTRNREREMKLKERAVATGKNNHSRPTEFAKGESSNRNISREEDEDLEMDMSRATDGGNDNRMKARMDRAIQEALKEDGGDDEEGKFGGFGGELDDADMLVDSGSEDAEDATISHEGNSDSGAEDPEGISEGSMSEGERTLPPSNIHRSGRRPQYLSDDLFTAAFASQKSKLSTQKASLNHREPARKRRRKPSGRPKDVVVGGRTIRTLTRLSDPKSKATARTLPPARGAFVNRSLTVEGKGAFTKTKQRGWERRPVNIGVMKSEGAPIGFCRASR</sequence>
<protein>
    <submittedName>
        <fullName evidence="2">Uncharacterized protein</fullName>
    </submittedName>
</protein>
<evidence type="ECO:0000313" key="2">
    <source>
        <dbReference type="EMBL" id="KIM52171.1"/>
    </source>
</evidence>
<keyword evidence="3" id="KW-1185">Reference proteome</keyword>
<feature type="region of interest" description="Disordered" evidence="1">
    <location>
        <begin position="1"/>
        <end position="201"/>
    </location>
</feature>
<name>A0A0C3D7V6_9AGAM</name>
<dbReference type="EMBL" id="KN822221">
    <property type="protein sequence ID" value="KIM52171.1"/>
    <property type="molecule type" value="Genomic_DNA"/>
</dbReference>
<feature type="compositionally biased region" description="Acidic residues" evidence="1">
    <location>
        <begin position="140"/>
        <end position="157"/>
    </location>
</feature>
<feature type="compositionally biased region" description="Polar residues" evidence="1">
    <location>
        <begin position="214"/>
        <end position="225"/>
    </location>
</feature>
<dbReference type="OrthoDB" id="3253399at2759"/>
<evidence type="ECO:0000313" key="3">
    <source>
        <dbReference type="Proteomes" id="UP000053989"/>
    </source>
</evidence>
<dbReference type="InParanoid" id="A0A0C3D7V6"/>
<organism evidence="2 3">
    <name type="scientific">Scleroderma citrinum Foug A</name>
    <dbReference type="NCBI Taxonomy" id="1036808"/>
    <lineage>
        <taxon>Eukaryota</taxon>
        <taxon>Fungi</taxon>
        <taxon>Dikarya</taxon>
        <taxon>Basidiomycota</taxon>
        <taxon>Agaricomycotina</taxon>
        <taxon>Agaricomycetes</taxon>
        <taxon>Agaricomycetidae</taxon>
        <taxon>Boletales</taxon>
        <taxon>Sclerodermatineae</taxon>
        <taxon>Sclerodermataceae</taxon>
        <taxon>Scleroderma</taxon>
    </lineage>
</organism>
<proteinExistence type="predicted"/>
<reference evidence="3" key="2">
    <citation type="submission" date="2015-01" db="EMBL/GenBank/DDBJ databases">
        <title>Evolutionary Origins and Diversification of the Mycorrhizal Mutualists.</title>
        <authorList>
            <consortium name="DOE Joint Genome Institute"/>
            <consortium name="Mycorrhizal Genomics Consortium"/>
            <person name="Kohler A."/>
            <person name="Kuo A."/>
            <person name="Nagy L.G."/>
            <person name="Floudas D."/>
            <person name="Copeland A."/>
            <person name="Barry K.W."/>
            <person name="Cichocki N."/>
            <person name="Veneault-Fourrey C."/>
            <person name="LaButti K."/>
            <person name="Lindquist E.A."/>
            <person name="Lipzen A."/>
            <person name="Lundell T."/>
            <person name="Morin E."/>
            <person name="Murat C."/>
            <person name="Riley R."/>
            <person name="Ohm R."/>
            <person name="Sun H."/>
            <person name="Tunlid A."/>
            <person name="Henrissat B."/>
            <person name="Grigoriev I.V."/>
            <person name="Hibbett D.S."/>
            <person name="Martin F."/>
        </authorList>
    </citation>
    <scope>NUCLEOTIDE SEQUENCE [LARGE SCALE GENOMIC DNA]</scope>
    <source>
        <strain evidence="3">Foug A</strain>
    </source>
</reference>
<feature type="compositionally biased region" description="Basic residues" evidence="1">
    <location>
        <begin position="231"/>
        <end position="241"/>
    </location>
</feature>
<feature type="region of interest" description="Disordered" evidence="1">
    <location>
        <begin position="214"/>
        <end position="247"/>
    </location>
</feature>
<dbReference type="HOGENOM" id="CLU_083050_0_0_1"/>
<gene>
    <name evidence="2" type="ORF">SCLCIDRAFT_32862</name>
</gene>
<accession>A0A0C3D7V6</accession>
<feature type="compositionally biased region" description="Basic and acidic residues" evidence="1">
    <location>
        <begin position="106"/>
        <end position="125"/>
    </location>
</feature>
<feature type="compositionally biased region" description="Basic and acidic residues" evidence="1">
    <location>
        <begin position="52"/>
        <end position="62"/>
    </location>
</feature>
<evidence type="ECO:0000256" key="1">
    <source>
        <dbReference type="SAM" id="MobiDB-lite"/>
    </source>
</evidence>
<dbReference type="Proteomes" id="UP000053989">
    <property type="component" value="Unassembled WGS sequence"/>
</dbReference>
<dbReference type="AlphaFoldDB" id="A0A0C3D7V6"/>